<evidence type="ECO:0000259" key="1">
    <source>
        <dbReference type="Pfam" id="PF06985"/>
    </source>
</evidence>
<name>A0AAD9STG4_PHOAM</name>
<dbReference type="Pfam" id="PF06985">
    <property type="entry name" value="HET"/>
    <property type="match status" value="1"/>
</dbReference>
<keyword evidence="3" id="KW-1185">Reference proteome</keyword>
<protein>
    <recommendedName>
        <fullName evidence="1">Heterokaryon incompatibility domain-containing protein</fullName>
    </recommendedName>
</protein>
<evidence type="ECO:0000313" key="2">
    <source>
        <dbReference type="EMBL" id="KAK2616090.1"/>
    </source>
</evidence>
<comment type="caution">
    <text evidence="2">The sequence shown here is derived from an EMBL/GenBank/DDBJ whole genome shotgun (WGS) entry which is preliminary data.</text>
</comment>
<dbReference type="InterPro" id="IPR010730">
    <property type="entry name" value="HET"/>
</dbReference>
<dbReference type="PANTHER" id="PTHR33112:SF16">
    <property type="entry name" value="HETEROKARYON INCOMPATIBILITY DOMAIN-CONTAINING PROTEIN"/>
    <property type="match status" value="1"/>
</dbReference>
<feature type="domain" description="Heterokaryon incompatibility" evidence="1">
    <location>
        <begin position="215"/>
        <end position="331"/>
    </location>
</feature>
<accession>A0AAD9STG4</accession>
<dbReference type="EMBL" id="JAUJFL010000001">
    <property type="protein sequence ID" value="KAK2616090.1"/>
    <property type="molecule type" value="Genomic_DNA"/>
</dbReference>
<dbReference type="AlphaFoldDB" id="A0AAD9STG4"/>
<dbReference type="PANTHER" id="PTHR33112">
    <property type="entry name" value="DOMAIN PROTEIN, PUTATIVE-RELATED"/>
    <property type="match status" value="1"/>
</dbReference>
<reference evidence="2" key="1">
    <citation type="submission" date="2023-06" db="EMBL/GenBank/DDBJ databases">
        <authorList>
            <person name="Noh H."/>
        </authorList>
    </citation>
    <scope>NUCLEOTIDE SEQUENCE</scope>
    <source>
        <strain evidence="2">DUCC20226</strain>
    </source>
</reference>
<gene>
    <name evidence="2" type="ORF">N8I77_002799</name>
</gene>
<evidence type="ECO:0000313" key="3">
    <source>
        <dbReference type="Proteomes" id="UP001265746"/>
    </source>
</evidence>
<dbReference type="Proteomes" id="UP001265746">
    <property type="component" value="Unassembled WGS sequence"/>
</dbReference>
<sequence>MFCRSFSVCDIGDDGFLLFEDAQDMKLAGGAGQNHSSCDLCAIIWWSLQHDWRKRPLNRGHGEFIAGDFNVRVYRNPPRGAGAIQRLDVLVMPPGSSRNFSWSPDQHGSWRIGPLDEKPWLVRSHLTVYSDTSCAESRQTSTETAFKLPEAYSGCPQSLDLVSQWLADCVKRHGSNCSDDDESVLPKHVIEIGDLVQDGTLSTRIITTNGSRGKYLTLSYCWGRGPFFTMTSDNIDELHDSLPMAKLPQTIRDAVSLAKHLGFRYLWVDSLCIIQGGDVLSTADWEEQSQDMGRIYGSSSLTIAAAAADDCHHGLFQTRPIPEIPYCPVLQNQMSDEMNRWANVAGHSKRL</sequence>
<organism evidence="2 3">
    <name type="scientific">Phomopsis amygdali</name>
    <name type="common">Fusicoccum amygdali</name>
    <dbReference type="NCBI Taxonomy" id="1214568"/>
    <lineage>
        <taxon>Eukaryota</taxon>
        <taxon>Fungi</taxon>
        <taxon>Dikarya</taxon>
        <taxon>Ascomycota</taxon>
        <taxon>Pezizomycotina</taxon>
        <taxon>Sordariomycetes</taxon>
        <taxon>Sordariomycetidae</taxon>
        <taxon>Diaporthales</taxon>
        <taxon>Diaporthaceae</taxon>
        <taxon>Diaporthe</taxon>
    </lineage>
</organism>
<proteinExistence type="predicted"/>